<evidence type="ECO:0000313" key="5">
    <source>
        <dbReference type="EMBL" id="KAG3225280.1"/>
    </source>
</evidence>
<keyword evidence="7" id="KW-1185">Reference proteome</keyword>
<dbReference type="InterPro" id="IPR043128">
    <property type="entry name" value="Rev_trsase/Diguanyl_cyclase"/>
</dbReference>
<dbReference type="Proteomes" id="UP000774804">
    <property type="component" value="Unassembled WGS sequence"/>
</dbReference>
<dbReference type="InterPro" id="IPR043502">
    <property type="entry name" value="DNA/RNA_pol_sf"/>
</dbReference>
<dbReference type="Gene3D" id="3.30.70.270">
    <property type="match status" value="1"/>
</dbReference>
<dbReference type="InterPro" id="IPR051320">
    <property type="entry name" value="Viral_Replic_Matur_Polypro"/>
</dbReference>
<protein>
    <recommendedName>
        <fullName evidence="8">Reverse transcriptase domain-containing protein</fullName>
    </recommendedName>
</protein>
<dbReference type="EMBL" id="RCMV01000088">
    <property type="protein sequence ID" value="KAG3225280.1"/>
    <property type="molecule type" value="Genomic_DNA"/>
</dbReference>
<reference evidence="1" key="2">
    <citation type="submission" date="2018-10" db="EMBL/GenBank/DDBJ databases">
        <title>Effector identification in a new, highly contiguous assembly of the strawberry crown rot pathogen Phytophthora cactorum.</title>
        <authorList>
            <person name="Armitage A.D."/>
            <person name="Nellist C.F."/>
            <person name="Bates H."/>
            <person name="Vickerstaff R.J."/>
            <person name="Harrison R.J."/>
        </authorList>
    </citation>
    <scope>NUCLEOTIDE SEQUENCE</scope>
    <source>
        <strain evidence="1">15-7</strain>
        <strain evidence="2">4032</strain>
        <strain evidence="3">4040</strain>
        <strain evidence="4">P415</strain>
        <strain evidence="5">P421</strain>
    </source>
</reference>
<dbReference type="EMBL" id="RCMG01000125">
    <property type="protein sequence ID" value="KAG2862573.1"/>
    <property type="molecule type" value="Genomic_DNA"/>
</dbReference>
<dbReference type="Proteomes" id="UP000251314">
    <property type="component" value="Unassembled WGS sequence"/>
</dbReference>
<evidence type="ECO:0000313" key="3">
    <source>
        <dbReference type="EMBL" id="KAG2948488.1"/>
    </source>
</evidence>
<dbReference type="SUPFAM" id="SSF56672">
    <property type="entry name" value="DNA/RNA polymerases"/>
    <property type="match status" value="1"/>
</dbReference>
<dbReference type="Proteomes" id="UP000736787">
    <property type="component" value="Unassembled WGS sequence"/>
</dbReference>
<dbReference type="AlphaFoldDB" id="A0A329STW6"/>
<gene>
    <name evidence="6" type="ORF">PC110_g4421</name>
    <name evidence="1" type="ORF">PC113_g6185</name>
    <name evidence="2" type="ORF">PC115_g5362</name>
    <name evidence="3" type="ORF">PC117_g5963</name>
    <name evidence="4" type="ORF">PC118_g4357</name>
    <name evidence="5" type="ORF">PC129_g4105</name>
</gene>
<sequence length="130" mass="14499">MDSLLAALQDVFAITGDHCLKLHPSKSSLFESEIKWCGRLISGEGVRHDPARVDALTSLPRPTTVAELRYFVCTANWLHDSMPVFARVVAPLQENLQAERGKLGRRSRNALNVAIQWTGAEQESYELPLL</sequence>
<proteinExistence type="predicted"/>
<organism evidence="6 7">
    <name type="scientific">Phytophthora cactorum</name>
    <dbReference type="NCBI Taxonomy" id="29920"/>
    <lineage>
        <taxon>Eukaryota</taxon>
        <taxon>Sar</taxon>
        <taxon>Stramenopiles</taxon>
        <taxon>Oomycota</taxon>
        <taxon>Peronosporomycetes</taxon>
        <taxon>Peronosporales</taxon>
        <taxon>Peronosporaceae</taxon>
        <taxon>Phytophthora</taxon>
    </lineage>
</organism>
<dbReference type="OrthoDB" id="125558at2759"/>
<evidence type="ECO:0000313" key="1">
    <source>
        <dbReference type="EMBL" id="KAG2862573.1"/>
    </source>
</evidence>
<dbReference type="EMBL" id="MJFZ01000068">
    <property type="protein sequence ID" value="RAW39346.1"/>
    <property type="molecule type" value="Genomic_DNA"/>
</dbReference>
<dbReference type="STRING" id="29920.A0A329STW6"/>
<dbReference type="EMBL" id="RCMI01000111">
    <property type="protein sequence ID" value="KAG2933797.1"/>
    <property type="molecule type" value="Genomic_DNA"/>
</dbReference>
<dbReference type="PANTHER" id="PTHR33064:SF37">
    <property type="entry name" value="RIBONUCLEASE H"/>
    <property type="match status" value="1"/>
</dbReference>
<comment type="caution">
    <text evidence="6">The sequence shown here is derived from an EMBL/GenBank/DDBJ whole genome shotgun (WGS) entry which is preliminary data.</text>
</comment>
<dbReference type="EMBL" id="RCML01000081">
    <property type="protein sequence ID" value="KAG2992824.1"/>
    <property type="molecule type" value="Genomic_DNA"/>
</dbReference>
<dbReference type="Proteomes" id="UP000760860">
    <property type="component" value="Unassembled WGS sequence"/>
</dbReference>
<reference evidence="6 7" key="1">
    <citation type="submission" date="2018-01" db="EMBL/GenBank/DDBJ databases">
        <title>Draft genome of the strawberry crown rot pathogen Phytophthora cactorum.</title>
        <authorList>
            <person name="Armitage A.D."/>
            <person name="Lysoe E."/>
            <person name="Nellist C.F."/>
            <person name="Harrison R.J."/>
            <person name="Brurberg M.B."/>
        </authorList>
    </citation>
    <scope>NUCLEOTIDE SEQUENCE [LARGE SCALE GENOMIC DNA]</scope>
    <source>
        <strain evidence="6 7">10300</strain>
    </source>
</reference>
<name>A0A329STW6_9STRA</name>
<evidence type="ECO:0000313" key="6">
    <source>
        <dbReference type="EMBL" id="RAW39346.1"/>
    </source>
</evidence>
<dbReference type="PANTHER" id="PTHR33064">
    <property type="entry name" value="POL PROTEIN"/>
    <property type="match status" value="1"/>
</dbReference>
<evidence type="ECO:0008006" key="8">
    <source>
        <dbReference type="Google" id="ProtNLM"/>
    </source>
</evidence>
<evidence type="ECO:0000313" key="7">
    <source>
        <dbReference type="Proteomes" id="UP000251314"/>
    </source>
</evidence>
<accession>A0A329STW6</accession>
<evidence type="ECO:0000313" key="4">
    <source>
        <dbReference type="EMBL" id="KAG2992824.1"/>
    </source>
</evidence>
<dbReference type="Proteomes" id="UP000735874">
    <property type="component" value="Unassembled WGS sequence"/>
</dbReference>
<dbReference type="VEuPathDB" id="FungiDB:PC110_g4421"/>
<dbReference type="Proteomes" id="UP000697107">
    <property type="component" value="Unassembled WGS sequence"/>
</dbReference>
<dbReference type="EMBL" id="RCMK01000109">
    <property type="protein sequence ID" value="KAG2948488.1"/>
    <property type="molecule type" value="Genomic_DNA"/>
</dbReference>
<evidence type="ECO:0000313" key="2">
    <source>
        <dbReference type="EMBL" id="KAG2933797.1"/>
    </source>
</evidence>